<accession>A0A8S5U4I2</accession>
<reference evidence="1" key="1">
    <citation type="journal article" date="2021" name="Proc. Natl. Acad. Sci. U.S.A.">
        <title>A Catalog of Tens of Thousands of Viruses from Human Metagenomes Reveals Hidden Associations with Chronic Diseases.</title>
        <authorList>
            <person name="Tisza M.J."/>
            <person name="Buck C.B."/>
        </authorList>
    </citation>
    <scope>NUCLEOTIDE SEQUENCE</scope>
    <source>
        <strain evidence="1">Ct7BG1</strain>
    </source>
</reference>
<name>A0A8S5U4I2_9CAUD</name>
<sequence length="34" mass="4054">MHRNRKVQVIRKNRVAMPPLCHLCRHAGRECTKN</sequence>
<organism evidence="1">
    <name type="scientific">Siphoviridae sp. ct7BG1</name>
    <dbReference type="NCBI Taxonomy" id="2825349"/>
    <lineage>
        <taxon>Viruses</taxon>
        <taxon>Duplodnaviria</taxon>
        <taxon>Heunggongvirae</taxon>
        <taxon>Uroviricota</taxon>
        <taxon>Caudoviricetes</taxon>
    </lineage>
</organism>
<proteinExistence type="predicted"/>
<protein>
    <submittedName>
        <fullName evidence="1">Astrotactin-2 domain protein</fullName>
    </submittedName>
</protein>
<evidence type="ECO:0000313" key="1">
    <source>
        <dbReference type="EMBL" id="DAF89355.1"/>
    </source>
</evidence>
<dbReference type="EMBL" id="BK016008">
    <property type="protein sequence ID" value="DAF89355.1"/>
    <property type="molecule type" value="Genomic_DNA"/>
</dbReference>